<evidence type="ECO:0000313" key="3">
    <source>
        <dbReference type="Proteomes" id="UP000663823"/>
    </source>
</evidence>
<feature type="transmembrane region" description="Helical" evidence="1">
    <location>
        <begin position="73"/>
        <end position="94"/>
    </location>
</feature>
<dbReference type="Gene3D" id="1.20.1070.10">
    <property type="entry name" value="Rhodopsin 7-helix transmembrane proteins"/>
    <property type="match status" value="1"/>
</dbReference>
<feature type="transmembrane region" description="Helical" evidence="1">
    <location>
        <begin position="29"/>
        <end position="52"/>
    </location>
</feature>
<organism evidence="2 3">
    <name type="scientific">Rotaria sordida</name>
    <dbReference type="NCBI Taxonomy" id="392033"/>
    <lineage>
        <taxon>Eukaryota</taxon>
        <taxon>Metazoa</taxon>
        <taxon>Spiralia</taxon>
        <taxon>Gnathifera</taxon>
        <taxon>Rotifera</taxon>
        <taxon>Eurotatoria</taxon>
        <taxon>Bdelloidea</taxon>
        <taxon>Philodinida</taxon>
        <taxon>Philodinidae</taxon>
        <taxon>Rotaria</taxon>
    </lineage>
</organism>
<dbReference type="AlphaFoldDB" id="A0A819M2K4"/>
<dbReference type="Proteomes" id="UP000663823">
    <property type="component" value="Unassembled WGS sequence"/>
</dbReference>
<evidence type="ECO:0000313" key="2">
    <source>
        <dbReference type="EMBL" id="CAF3972673.1"/>
    </source>
</evidence>
<keyword evidence="1" id="KW-0472">Membrane</keyword>
<sequence length="158" mass="18315">MYLYYGILVAGISVGCVSGSPTLNLYSTYFFYPVLYGPVQIAVSLFFSLLAFRNVRRIVRRQVPIVRRRLDRQMTAMILTRVVFFVIFALPFTIYRMYIINNPPSRSNSLQYSIGLLLQTSLNYFISLNNASNFYIFMAISSRYRRQVKCVLTLALLI</sequence>
<keyword evidence="1" id="KW-0812">Transmembrane</keyword>
<gene>
    <name evidence="2" type="ORF">OTI717_LOCUS27520</name>
</gene>
<dbReference type="EMBL" id="CAJOAX010006173">
    <property type="protein sequence ID" value="CAF3972673.1"/>
    <property type="molecule type" value="Genomic_DNA"/>
</dbReference>
<dbReference type="SUPFAM" id="SSF81321">
    <property type="entry name" value="Family A G protein-coupled receptor-like"/>
    <property type="match status" value="1"/>
</dbReference>
<name>A0A819M2K4_9BILA</name>
<proteinExistence type="predicted"/>
<accession>A0A819M2K4</accession>
<protein>
    <recommendedName>
        <fullName evidence="4">G-protein coupled receptors family 1 profile domain-containing protein</fullName>
    </recommendedName>
</protein>
<evidence type="ECO:0000256" key="1">
    <source>
        <dbReference type="SAM" id="Phobius"/>
    </source>
</evidence>
<keyword evidence="1" id="KW-1133">Transmembrane helix</keyword>
<reference evidence="2" key="1">
    <citation type="submission" date="2021-02" db="EMBL/GenBank/DDBJ databases">
        <authorList>
            <person name="Nowell W R."/>
        </authorList>
    </citation>
    <scope>NUCLEOTIDE SEQUENCE</scope>
</reference>
<feature type="transmembrane region" description="Helical" evidence="1">
    <location>
        <begin position="114"/>
        <end position="137"/>
    </location>
</feature>
<dbReference type="GO" id="GO:0008528">
    <property type="term" value="F:G protein-coupled peptide receptor activity"/>
    <property type="evidence" value="ECO:0007669"/>
    <property type="project" value="InterPro"/>
</dbReference>
<dbReference type="Pfam" id="PF10324">
    <property type="entry name" value="7TM_GPCR_Srw"/>
    <property type="match status" value="1"/>
</dbReference>
<evidence type="ECO:0008006" key="4">
    <source>
        <dbReference type="Google" id="ProtNLM"/>
    </source>
</evidence>
<dbReference type="InterPro" id="IPR019427">
    <property type="entry name" value="7TM_GPCR_serpentine_rcpt_Srw"/>
</dbReference>
<comment type="caution">
    <text evidence="2">The sequence shown here is derived from an EMBL/GenBank/DDBJ whole genome shotgun (WGS) entry which is preliminary data.</text>
</comment>